<keyword evidence="7" id="KW-0001">2Fe-2S</keyword>
<dbReference type="GO" id="GO:0009055">
    <property type="term" value="F:electron transfer activity"/>
    <property type="evidence" value="ECO:0007669"/>
    <property type="project" value="InterPro"/>
</dbReference>
<dbReference type="PATRIC" id="fig|888050.3.peg.1477"/>
<dbReference type="InterPro" id="IPR036010">
    <property type="entry name" value="2Fe-2S_ferredoxin-like_sf"/>
</dbReference>
<dbReference type="OrthoDB" id="9804391at2"/>
<evidence type="ECO:0000313" key="15">
    <source>
        <dbReference type="EMBL" id="ENO17632.1"/>
    </source>
</evidence>
<feature type="domain" description="4Fe-4S ferredoxin-type" evidence="14">
    <location>
        <begin position="149"/>
        <end position="179"/>
    </location>
</feature>
<dbReference type="Pfam" id="PF13085">
    <property type="entry name" value="Fer2_3"/>
    <property type="match status" value="1"/>
</dbReference>
<dbReference type="PANTHER" id="PTHR11921">
    <property type="entry name" value="SUCCINATE DEHYDROGENASE IRON-SULFUR PROTEIN"/>
    <property type="match status" value="1"/>
</dbReference>
<dbReference type="InterPro" id="IPR012675">
    <property type="entry name" value="Beta-grasp_dom_sf"/>
</dbReference>
<evidence type="ECO:0000256" key="6">
    <source>
        <dbReference type="ARBA" id="ARBA00022532"/>
    </source>
</evidence>
<dbReference type="RefSeq" id="WP_005964031.1">
    <property type="nucleotide sequence ID" value="NZ_CP040505.1"/>
</dbReference>
<dbReference type="PROSITE" id="PS00197">
    <property type="entry name" value="2FE2S_FER_1"/>
    <property type="match status" value="1"/>
</dbReference>
<dbReference type="PROSITE" id="PS51379">
    <property type="entry name" value="4FE4S_FER_2"/>
    <property type="match status" value="1"/>
</dbReference>
<protein>
    <recommendedName>
        <fullName evidence="4">succinate dehydrogenase</fullName>
        <ecNumber evidence="4">1.3.5.1</ecNumber>
    </recommendedName>
</protein>
<dbReference type="Gene3D" id="1.10.1060.10">
    <property type="entry name" value="Alpha-helical ferredoxin"/>
    <property type="match status" value="1"/>
</dbReference>
<accession>N6X2G1</accession>
<sequence length="248" mass="26631">MMLRVKVWRQDGREQKGRFEEYVLEDADPLMSILEMLDVLNASLVKQNIAPIAFDSDCREGICGACALMVNGRPNGFAQNLPACHQRLGELEEGTRITIEPLRSGLYPVIRDLVVDRSILDRLMGTGGAASTKTGAAPDADGLPIGKDRALEALDLGACIGCGVCVAACPNGSAALYAGARLASLALLPIPSKERRKRARDMSKVLESFFGGCSGYAECVRACPAKLPLGVTGVVTRERWGALFHRKN</sequence>
<dbReference type="AlphaFoldDB" id="N6X2G1"/>
<evidence type="ECO:0000256" key="11">
    <source>
        <dbReference type="ARBA" id="ARBA00023014"/>
    </source>
</evidence>
<evidence type="ECO:0000256" key="13">
    <source>
        <dbReference type="ARBA" id="ARBA00034078"/>
    </source>
</evidence>
<dbReference type="HOGENOM" id="CLU_044838_3_3_11"/>
<comment type="caution">
    <text evidence="15">The sequence shown here is derived from an EMBL/GenBank/DDBJ whole genome shotgun (WGS) entry which is preliminary data.</text>
</comment>
<comment type="cofactor">
    <cofactor evidence="2">
        <name>[4Fe-4S] cluster</name>
        <dbReference type="ChEBI" id="CHEBI:49883"/>
    </cofactor>
</comment>
<evidence type="ECO:0000256" key="12">
    <source>
        <dbReference type="ARBA" id="ARBA00023291"/>
    </source>
</evidence>
<dbReference type="PROSITE" id="PS00198">
    <property type="entry name" value="4FE4S_FER_1"/>
    <property type="match status" value="1"/>
</dbReference>
<dbReference type="PANTHER" id="PTHR11921:SF41">
    <property type="entry name" value="SUCCINATE DEHYDROGENASE"/>
    <property type="match status" value="1"/>
</dbReference>
<keyword evidence="11" id="KW-0411">Iron-sulfur</keyword>
<dbReference type="Gene3D" id="3.10.20.30">
    <property type="match status" value="1"/>
</dbReference>
<evidence type="ECO:0000256" key="8">
    <source>
        <dbReference type="ARBA" id="ARBA00022723"/>
    </source>
</evidence>
<evidence type="ECO:0000259" key="14">
    <source>
        <dbReference type="PROSITE" id="PS51379"/>
    </source>
</evidence>
<dbReference type="InterPro" id="IPR017896">
    <property type="entry name" value="4Fe4S_Fe-S-bd"/>
</dbReference>
<evidence type="ECO:0000256" key="7">
    <source>
        <dbReference type="ARBA" id="ARBA00022714"/>
    </source>
</evidence>
<dbReference type="InterPro" id="IPR006058">
    <property type="entry name" value="2Fe2S_fd_BS"/>
</dbReference>
<dbReference type="NCBIfam" id="NF005746">
    <property type="entry name" value="PRK07570.1"/>
    <property type="match status" value="1"/>
</dbReference>
<dbReference type="InterPro" id="IPR004489">
    <property type="entry name" value="Succ_DH/fum_Rdtase_Fe-S"/>
</dbReference>
<dbReference type="GO" id="GO:0051538">
    <property type="term" value="F:3 iron, 4 sulfur cluster binding"/>
    <property type="evidence" value="ECO:0007669"/>
    <property type="project" value="UniProtKB-KW"/>
</dbReference>
<dbReference type="STRING" id="888050.HMPREF9004_1542"/>
<keyword evidence="6" id="KW-0816">Tricarboxylic acid cycle</keyword>
<dbReference type="EC" id="1.3.5.1" evidence="4"/>
<evidence type="ECO:0000256" key="10">
    <source>
        <dbReference type="ARBA" id="ARBA00023004"/>
    </source>
</evidence>
<evidence type="ECO:0000256" key="2">
    <source>
        <dbReference type="ARBA" id="ARBA00001966"/>
    </source>
</evidence>
<keyword evidence="16" id="KW-1185">Reference proteome</keyword>
<keyword evidence="10" id="KW-0408">Iron</keyword>
<keyword evidence="9 15" id="KW-0560">Oxidoreductase</keyword>
<dbReference type="NCBIfam" id="TIGR00384">
    <property type="entry name" value="dhsB"/>
    <property type="match status" value="1"/>
</dbReference>
<comment type="cofactor">
    <cofactor evidence="1">
        <name>[3Fe-4S] cluster</name>
        <dbReference type="ChEBI" id="CHEBI:21137"/>
    </cofactor>
</comment>
<evidence type="ECO:0000256" key="5">
    <source>
        <dbReference type="ARBA" id="ARBA00022485"/>
    </source>
</evidence>
<dbReference type="GO" id="GO:0008177">
    <property type="term" value="F:succinate dehydrogenase (quinone) activity"/>
    <property type="evidence" value="ECO:0007669"/>
    <property type="project" value="UniProtKB-EC"/>
</dbReference>
<dbReference type="InterPro" id="IPR017900">
    <property type="entry name" value="4Fe4S_Fe_S_CS"/>
</dbReference>
<dbReference type="Proteomes" id="UP000013015">
    <property type="component" value="Unassembled WGS sequence"/>
</dbReference>
<evidence type="ECO:0000256" key="3">
    <source>
        <dbReference type="ARBA" id="ARBA00009433"/>
    </source>
</evidence>
<dbReference type="eggNOG" id="COG0479">
    <property type="taxonomic scope" value="Bacteria"/>
</dbReference>
<reference evidence="15 16" key="1">
    <citation type="submission" date="2013-03" db="EMBL/GenBank/DDBJ databases">
        <title>Reference genome for the Human Microbiome Project.</title>
        <authorList>
            <person name="Aqrawi P."/>
            <person name="Ayvaz T."/>
            <person name="Bess C."/>
            <person name="Blankenburg K."/>
            <person name="Coyle M."/>
            <person name="Deng J."/>
            <person name="Forbes L."/>
            <person name="Fowler G."/>
            <person name="Francisco L."/>
            <person name="Fu Q."/>
            <person name="Gibbs R."/>
            <person name="Gross S."/>
            <person name="Gubbala S."/>
            <person name="Hale W."/>
            <person name="Hemphill L."/>
            <person name="Highlander S."/>
            <person name="Hirani K."/>
            <person name="Jackson L."/>
            <person name="Jakkamsetti A."/>
            <person name="Javaid M."/>
            <person name="Jayaseelan J.C."/>
            <person name="Jiang H."/>
            <person name="Joshi V."/>
            <person name="Korchina V."/>
            <person name="Kovar C."/>
            <person name="Lara F."/>
            <person name="Lee S."/>
            <person name="Liu Y."/>
            <person name="Mata R."/>
            <person name="Mathew T."/>
            <person name="Munidasa M."/>
            <person name="Muzny D."/>
            <person name="Nazareth L."/>
            <person name="Ngo R."/>
            <person name="Nguyen L."/>
            <person name="Nguyen N."/>
            <person name="Okwuonu G."/>
            <person name="Ongeri F."/>
            <person name="Palculict T."/>
            <person name="Patil S."/>
            <person name="Petrosino J."/>
            <person name="Pham C."/>
            <person name="Pham P."/>
            <person name="Pu L.-L."/>
            <person name="Qin X."/>
            <person name="Qu J."/>
            <person name="Reid J."/>
            <person name="Ross M."/>
            <person name="Ruth R."/>
            <person name="Saada N."/>
            <person name="San Lucas F."/>
            <person name="Santibanez J."/>
            <person name="Shang Y."/>
            <person name="Simmons D."/>
            <person name="Song X.-Z."/>
            <person name="Tang L.-Y."/>
            <person name="Thornton R."/>
            <person name="Warren J."/>
            <person name="Weissenberger G."/>
            <person name="Wilczek-Boney K."/>
            <person name="Worley K."/>
            <person name="Youmans B."/>
            <person name="Zhang J."/>
            <person name="Zhang L."/>
            <person name="Zhao Z."/>
            <person name="Zhou C."/>
            <person name="Zhu D."/>
            <person name="Zhu Y."/>
        </authorList>
    </citation>
    <scope>NUCLEOTIDE SEQUENCE [LARGE SCALE GENOMIC DNA]</scope>
    <source>
        <strain evidence="15 16">F0333</strain>
    </source>
</reference>
<dbReference type="GO" id="GO:0046872">
    <property type="term" value="F:metal ion binding"/>
    <property type="evidence" value="ECO:0007669"/>
    <property type="project" value="UniProtKB-KW"/>
</dbReference>
<dbReference type="EMBL" id="AQHZ01000024">
    <property type="protein sequence ID" value="ENO17632.1"/>
    <property type="molecule type" value="Genomic_DNA"/>
</dbReference>
<dbReference type="GO" id="GO:0006099">
    <property type="term" value="P:tricarboxylic acid cycle"/>
    <property type="evidence" value="ECO:0007669"/>
    <property type="project" value="UniProtKB-KW"/>
</dbReference>
<keyword evidence="5" id="KW-0004">4Fe-4S</keyword>
<name>N6X2G1_9ACTO</name>
<dbReference type="SUPFAM" id="SSF54292">
    <property type="entry name" value="2Fe-2S ferredoxin-like"/>
    <property type="match status" value="1"/>
</dbReference>
<comment type="similarity">
    <text evidence="3">Belongs to the succinate dehydrogenase/fumarate reductase iron-sulfur protein family.</text>
</comment>
<dbReference type="Pfam" id="PF12838">
    <property type="entry name" value="Fer4_7"/>
    <property type="match status" value="1"/>
</dbReference>
<dbReference type="GO" id="GO:0051539">
    <property type="term" value="F:4 iron, 4 sulfur cluster binding"/>
    <property type="evidence" value="ECO:0007669"/>
    <property type="project" value="UniProtKB-KW"/>
</dbReference>
<dbReference type="GO" id="GO:0051537">
    <property type="term" value="F:2 iron, 2 sulfur cluster binding"/>
    <property type="evidence" value="ECO:0007669"/>
    <property type="project" value="UniProtKB-KW"/>
</dbReference>
<evidence type="ECO:0000256" key="9">
    <source>
        <dbReference type="ARBA" id="ARBA00023002"/>
    </source>
</evidence>
<dbReference type="InterPro" id="IPR025192">
    <property type="entry name" value="Succ_DH/fum_Rdtase_N"/>
</dbReference>
<organism evidence="15 16">
    <name type="scientific">Schaalia cardiffensis F0333</name>
    <dbReference type="NCBI Taxonomy" id="888050"/>
    <lineage>
        <taxon>Bacteria</taxon>
        <taxon>Bacillati</taxon>
        <taxon>Actinomycetota</taxon>
        <taxon>Actinomycetes</taxon>
        <taxon>Actinomycetales</taxon>
        <taxon>Actinomycetaceae</taxon>
        <taxon>Schaalia</taxon>
    </lineage>
</organism>
<evidence type="ECO:0000256" key="1">
    <source>
        <dbReference type="ARBA" id="ARBA00001927"/>
    </source>
</evidence>
<dbReference type="SUPFAM" id="SSF46548">
    <property type="entry name" value="alpha-helical ferredoxin"/>
    <property type="match status" value="1"/>
</dbReference>
<comment type="cofactor">
    <cofactor evidence="13">
        <name>[2Fe-2S] cluster</name>
        <dbReference type="ChEBI" id="CHEBI:190135"/>
    </cofactor>
</comment>
<dbReference type="InterPro" id="IPR050573">
    <property type="entry name" value="SDH/FRD_Iron-Sulfur"/>
</dbReference>
<gene>
    <name evidence="15" type="primary">frdB2</name>
    <name evidence="15" type="ORF">HMPREF9004_1542</name>
</gene>
<evidence type="ECO:0000313" key="16">
    <source>
        <dbReference type="Proteomes" id="UP000013015"/>
    </source>
</evidence>
<evidence type="ECO:0000256" key="4">
    <source>
        <dbReference type="ARBA" id="ARBA00012792"/>
    </source>
</evidence>
<dbReference type="InterPro" id="IPR009051">
    <property type="entry name" value="Helical_ferredxn"/>
</dbReference>
<dbReference type="GO" id="GO:0022904">
    <property type="term" value="P:respiratory electron transport chain"/>
    <property type="evidence" value="ECO:0007669"/>
    <property type="project" value="TreeGrafter"/>
</dbReference>
<keyword evidence="8" id="KW-0479">Metal-binding</keyword>
<proteinExistence type="inferred from homology"/>
<keyword evidence="12" id="KW-0003">3Fe-4S</keyword>